<dbReference type="InterPro" id="IPR044670">
    <property type="entry name" value="SOFL"/>
</dbReference>
<evidence type="ECO:0000256" key="5">
    <source>
        <dbReference type="ARBA" id="ARBA00023242"/>
    </source>
</evidence>
<dbReference type="GO" id="GO:0005737">
    <property type="term" value="C:cytoplasm"/>
    <property type="evidence" value="ECO:0007669"/>
    <property type="project" value="UniProtKB-SubCell"/>
</dbReference>
<comment type="caution">
    <text evidence="8">The sequence shown here is derived from an EMBL/GenBank/DDBJ whole genome shotgun (WGS) entry which is preliminary data.</text>
</comment>
<dbReference type="PANTHER" id="PTHR33347">
    <property type="entry name" value="OSJNBA0091C07.3 PROTEIN"/>
    <property type="match status" value="1"/>
</dbReference>
<proteinExistence type="inferred from homology"/>
<comment type="subcellular location">
    <subcellularLocation>
        <location evidence="1">Cytoplasm</location>
    </subcellularLocation>
</comment>
<evidence type="ECO:0000256" key="6">
    <source>
        <dbReference type="ARBA" id="ARBA00024199"/>
    </source>
</evidence>
<dbReference type="Proteomes" id="UP000829196">
    <property type="component" value="Unassembled WGS sequence"/>
</dbReference>
<feature type="compositionally biased region" description="Acidic residues" evidence="7">
    <location>
        <begin position="35"/>
        <end position="44"/>
    </location>
</feature>
<keyword evidence="3" id="KW-0203">Cytokinin biosynthesis</keyword>
<organism evidence="8 9">
    <name type="scientific">Dendrobium nobile</name>
    <name type="common">Orchid</name>
    <dbReference type="NCBI Taxonomy" id="94219"/>
    <lineage>
        <taxon>Eukaryota</taxon>
        <taxon>Viridiplantae</taxon>
        <taxon>Streptophyta</taxon>
        <taxon>Embryophyta</taxon>
        <taxon>Tracheophyta</taxon>
        <taxon>Spermatophyta</taxon>
        <taxon>Magnoliopsida</taxon>
        <taxon>Liliopsida</taxon>
        <taxon>Asparagales</taxon>
        <taxon>Orchidaceae</taxon>
        <taxon>Epidendroideae</taxon>
        <taxon>Malaxideae</taxon>
        <taxon>Dendrobiinae</taxon>
        <taxon>Dendrobium</taxon>
    </lineage>
</organism>
<feature type="compositionally biased region" description="Basic and acidic residues" evidence="7">
    <location>
        <begin position="93"/>
        <end position="109"/>
    </location>
</feature>
<gene>
    <name evidence="8" type="ORF">KFK09_015362</name>
</gene>
<keyword evidence="5" id="KW-0539">Nucleus</keyword>
<evidence type="ECO:0000313" key="9">
    <source>
        <dbReference type="Proteomes" id="UP000829196"/>
    </source>
</evidence>
<dbReference type="GO" id="GO:0009691">
    <property type="term" value="P:cytokinin biosynthetic process"/>
    <property type="evidence" value="ECO:0007669"/>
    <property type="project" value="UniProtKB-KW"/>
</dbReference>
<comment type="similarity">
    <text evidence="6">Belongs to the SOFL plant protein family.</text>
</comment>
<dbReference type="GO" id="GO:0009736">
    <property type="term" value="P:cytokinin-activated signaling pathway"/>
    <property type="evidence" value="ECO:0007669"/>
    <property type="project" value="UniProtKB-KW"/>
</dbReference>
<protein>
    <submittedName>
        <fullName evidence="8">Uncharacterized protein</fullName>
    </submittedName>
</protein>
<feature type="region of interest" description="Disordered" evidence="7">
    <location>
        <begin position="1"/>
        <end position="157"/>
    </location>
</feature>
<name>A0A8T3B4K7_DENNO</name>
<keyword evidence="9" id="KW-1185">Reference proteome</keyword>
<evidence type="ECO:0000256" key="2">
    <source>
        <dbReference type="ARBA" id="ARBA00022490"/>
    </source>
</evidence>
<evidence type="ECO:0000256" key="7">
    <source>
        <dbReference type="SAM" id="MobiDB-lite"/>
    </source>
</evidence>
<feature type="compositionally biased region" description="Polar residues" evidence="7">
    <location>
        <begin position="1"/>
        <end position="21"/>
    </location>
</feature>
<dbReference type="OrthoDB" id="696800at2759"/>
<evidence type="ECO:0000256" key="4">
    <source>
        <dbReference type="ARBA" id="ARBA00022864"/>
    </source>
</evidence>
<reference evidence="8" key="1">
    <citation type="journal article" date="2022" name="Front. Genet.">
        <title>Chromosome-Scale Assembly of the Dendrobium nobile Genome Provides Insights Into the Molecular Mechanism of the Biosynthesis of the Medicinal Active Ingredient of Dendrobium.</title>
        <authorList>
            <person name="Xu Q."/>
            <person name="Niu S.-C."/>
            <person name="Li K.-L."/>
            <person name="Zheng P.-J."/>
            <person name="Zhang X.-J."/>
            <person name="Jia Y."/>
            <person name="Liu Y."/>
            <person name="Niu Y.-X."/>
            <person name="Yu L.-H."/>
            <person name="Chen D.-F."/>
            <person name="Zhang G.-Q."/>
        </authorList>
    </citation>
    <scope>NUCLEOTIDE SEQUENCE</scope>
    <source>
        <tissue evidence="8">Leaf</tissue>
    </source>
</reference>
<feature type="compositionally biased region" description="Basic residues" evidence="7">
    <location>
        <begin position="146"/>
        <end position="157"/>
    </location>
</feature>
<evidence type="ECO:0000256" key="1">
    <source>
        <dbReference type="ARBA" id="ARBA00004496"/>
    </source>
</evidence>
<sequence length="157" mass="16739">MEQSSSQLNEDAEQCSSSESGWTMYLASPMHDGSNGDDDDDGEVDGTSGGQSSGDDDDQGKEDDHDSMASDASSGTPCKQWNDDDGMCHVNHGTHECGEDGGDVVKEKNSQCSSRYPAGKEKAATLSNPSDKKEENGDSISIRSSSKMRRIKSCSEK</sequence>
<evidence type="ECO:0000256" key="3">
    <source>
        <dbReference type="ARBA" id="ARBA00022712"/>
    </source>
</evidence>
<keyword evidence="4" id="KW-0932">Cytokinin signaling pathway</keyword>
<dbReference type="EMBL" id="JAGYWB010000011">
    <property type="protein sequence ID" value="KAI0504410.1"/>
    <property type="molecule type" value="Genomic_DNA"/>
</dbReference>
<keyword evidence="2" id="KW-0963">Cytoplasm</keyword>
<dbReference type="AlphaFoldDB" id="A0A8T3B4K7"/>
<evidence type="ECO:0000313" key="8">
    <source>
        <dbReference type="EMBL" id="KAI0504410.1"/>
    </source>
</evidence>
<dbReference type="PANTHER" id="PTHR33347:SF31">
    <property type="entry name" value="PROTEIN SOB FIVE-LIKE 1"/>
    <property type="match status" value="1"/>
</dbReference>
<accession>A0A8T3B4K7</accession>